<gene>
    <name evidence="1" type="ORF">QFC20_004095</name>
</gene>
<comment type="caution">
    <text evidence="1">The sequence shown here is derived from an EMBL/GenBank/DDBJ whole genome shotgun (WGS) entry which is preliminary data.</text>
</comment>
<name>A0ACC2W4I4_9TREE</name>
<evidence type="ECO:0000313" key="1">
    <source>
        <dbReference type="EMBL" id="KAJ9106035.1"/>
    </source>
</evidence>
<dbReference type="Proteomes" id="UP001230649">
    <property type="component" value="Unassembled WGS sequence"/>
</dbReference>
<keyword evidence="2" id="KW-1185">Reference proteome</keyword>
<evidence type="ECO:0000313" key="2">
    <source>
        <dbReference type="Proteomes" id="UP001230649"/>
    </source>
</evidence>
<organism evidence="1 2">
    <name type="scientific">Naganishia adeliensis</name>
    <dbReference type="NCBI Taxonomy" id="92952"/>
    <lineage>
        <taxon>Eukaryota</taxon>
        <taxon>Fungi</taxon>
        <taxon>Dikarya</taxon>
        <taxon>Basidiomycota</taxon>
        <taxon>Agaricomycotina</taxon>
        <taxon>Tremellomycetes</taxon>
        <taxon>Filobasidiales</taxon>
        <taxon>Filobasidiaceae</taxon>
        <taxon>Naganishia</taxon>
    </lineage>
</organism>
<dbReference type="EMBL" id="JASBWS010000044">
    <property type="protein sequence ID" value="KAJ9106035.1"/>
    <property type="molecule type" value="Genomic_DNA"/>
</dbReference>
<reference evidence="1" key="1">
    <citation type="submission" date="2023-04" db="EMBL/GenBank/DDBJ databases">
        <title>Draft Genome sequencing of Naganishia species isolated from polar environments using Oxford Nanopore Technology.</title>
        <authorList>
            <person name="Leo P."/>
            <person name="Venkateswaran K."/>
        </authorList>
    </citation>
    <scope>NUCLEOTIDE SEQUENCE</scope>
    <source>
        <strain evidence="1">MNA-CCFEE 5262</strain>
    </source>
</reference>
<proteinExistence type="predicted"/>
<sequence>MSRKPPTSTTGRTAMSRTTSAATLTNMPPPSKIPNRPPSAMSTSSTSSKLQNGTEPQSRPHSPTRETGHAKPRRTMGNGHVQNKARTGGGDKAGLGADDSGEMNIQVVVRCRGRSAMEAAQRTPIIISTNGAMSQAVTIETGGSGLASSNAALGLPVSTMPYTERAPVSKTYSFDRVFGPEADQTLVYREVAEGMLEEVIQGYNCTIFAYGQTGTGKSYTMQGDLALTPLGTPVQDAGIVPRVLHRLFALLEATPNAEFSVKCSYIELYNEELRDLLVQDFNQPVSLGGSAAGPPGGLKIYEDPNKKGANIQGLEEINIRTASEGLGLLNKGSQRRQVAETKMNAESSRSHSIFMLTVHIKETSLTGGEDLLKVGKLNLVDLAGSEAIGRSGAENKRAREAGMINQSLLTLGRVISALVEKSSHIPYRESKLTRLLQDSLGGRTKTCIIATVSPTRSNMEETLSTLDYAIRAKTIRNKPEINQRMTKGSLIKEYVSEIVRLKAQIGAAYDKNGVYLPTDQYQEMLTEHEERTTQLADAKQKAEAIELKHVTLTTEFEQNMNMLLAREEDLKNARVEAIQLQEALEQMNERLRLFTEQLEEERYVSESYMRGEKRLDEIAVGLKATVNESVRDVGGLFQKIARKNDVLVTNNDAASAYGSKLNLLADQLHEDIGTFKSVHSDFGSMLNEELNAFASRSSKSLEEDKSYLDGQLECFGQAIQRSKASFGKHHEDALALNAEVARAQEELQQNLMAWMTEQRQVAEKAIHNIKHVQETHLAVVDTAIAHISETLSVLVTDALDHTKEDSKSVALLQRMAEDASQQEIERLRQQNQQLTQLLDHEKVHSAHLKDDLVKQISSLLLGFTAAQSQSLATAMQPVMQHNIAGMENLNAFKQEYGTQAQVSQDNILRYGEHVNSIQEGYQALRQEGHKAVADASTAVDGHLEAYQGGFEGALDNGSSLLATSCQTLLQANETNRLHHLSTFEEHKTTLDSLHGEASVTYNTAQERLRQAKNDIQAVSTTVLGAHAAADPMFAKQATLAQSHLSDLRQSNEMFLANIRDDTATGSTPRKRTWNVPTSWQTTAPRDALLSKYRQMHAEHSDYAPSFRIAPTRMENLGGDDRDEPYSALTSPTSPTSPSISAGPSSTNLGLPSAIPERDALSSSSTESEYIAAAASQLAVEPLAPTQSQEILPLNDSTSALSVELAKPVPIAEALQAPAPMNPLKLSRTKSALNRSTARAARGEDKENAGADSMVGNSNIPQRRVRRNV</sequence>
<accession>A0ACC2W4I4</accession>
<protein>
    <submittedName>
        <fullName evidence="1">Uncharacterized protein</fullName>
    </submittedName>
</protein>